<evidence type="ECO:0000313" key="2">
    <source>
        <dbReference type="EMBL" id="OYD09816.1"/>
    </source>
</evidence>
<dbReference type="OrthoDB" id="2679245at2"/>
<reference evidence="2 3" key="1">
    <citation type="submission" date="2017-07" db="EMBL/GenBank/DDBJ databases">
        <title>The genome sequence of Paludifilum halophilum highlights mechanisms for microbial adaptation to high salt environemnts.</title>
        <authorList>
            <person name="Belbahri L."/>
        </authorList>
    </citation>
    <scope>NUCLEOTIDE SEQUENCE [LARGE SCALE GENOMIC DNA]</scope>
    <source>
        <strain evidence="2 3">DSM 102817</strain>
    </source>
</reference>
<evidence type="ECO:0000256" key="1">
    <source>
        <dbReference type="SAM" id="Phobius"/>
    </source>
</evidence>
<dbReference type="RefSeq" id="WP_094262918.1">
    <property type="nucleotide sequence ID" value="NZ_NOWF01000001.1"/>
</dbReference>
<feature type="transmembrane region" description="Helical" evidence="1">
    <location>
        <begin position="43"/>
        <end position="64"/>
    </location>
</feature>
<feature type="transmembrane region" description="Helical" evidence="1">
    <location>
        <begin position="71"/>
        <end position="92"/>
    </location>
</feature>
<evidence type="ECO:0008006" key="4">
    <source>
        <dbReference type="Google" id="ProtNLM"/>
    </source>
</evidence>
<comment type="caution">
    <text evidence="2">The sequence shown here is derived from an EMBL/GenBank/DDBJ whole genome shotgun (WGS) entry which is preliminary data.</text>
</comment>
<evidence type="ECO:0000313" key="3">
    <source>
        <dbReference type="Proteomes" id="UP000215459"/>
    </source>
</evidence>
<keyword evidence="1" id="KW-0472">Membrane</keyword>
<keyword evidence="1" id="KW-1133">Transmembrane helix</keyword>
<feature type="transmembrane region" description="Helical" evidence="1">
    <location>
        <begin position="146"/>
        <end position="163"/>
    </location>
</feature>
<name>A0A235BC04_9BACL</name>
<dbReference type="Proteomes" id="UP000215459">
    <property type="component" value="Unassembled WGS sequence"/>
</dbReference>
<gene>
    <name evidence="2" type="ORF">CHM34_02150</name>
</gene>
<accession>A0A235BC04</accession>
<dbReference type="EMBL" id="NOWF01000001">
    <property type="protein sequence ID" value="OYD09816.1"/>
    <property type="molecule type" value="Genomic_DNA"/>
</dbReference>
<feature type="transmembrane region" description="Helical" evidence="1">
    <location>
        <begin position="175"/>
        <end position="207"/>
    </location>
</feature>
<keyword evidence="3" id="KW-1185">Reference proteome</keyword>
<proteinExistence type="predicted"/>
<organism evidence="2 3">
    <name type="scientific">Paludifilum halophilum</name>
    <dbReference type="NCBI Taxonomy" id="1642702"/>
    <lineage>
        <taxon>Bacteria</taxon>
        <taxon>Bacillati</taxon>
        <taxon>Bacillota</taxon>
        <taxon>Bacilli</taxon>
        <taxon>Bacillales</taxon>
        <taxon>Thermoactinomycetaceae</taxon>
        <taxon>Paludifilum</taxon>
    </lineage>
</organism>
<feature type="transmembrane region" description="Helical" evidence="1">
    <location>
        <begin position="227"/>
        <end position="249"/>
    </location>
</feature>
<keyword evidence="1" id="KW-0812">Transmembrane</keyword>
<protein>
    <recommendedName>
        <fullName evidence="4">UDP-N-acetylmuramyl pentapeptide phosphotransferase</fullName>
    </recommendedName>
</protein>
<dbReference type="AlphaFoldDB" id="A0A235BC04"/>
<sequence>MNVLLSLFLLFFAYRLGKRCIPFGLSFFHHQKVTSLNYRKDRIPASFGGFLSVLLLFLSLILLGLSQVVPLFSLSLFLTVLFASVMVTYLGWLDDTLGSDEDKGFRGHFRTLFREQRITTGSLKAVGGGITAAISATVTASGGLEWVIHTLFIALMINGLNLLDLRPGRCLKFYLAAAAVLFLWTLGTADALIFIPLLGLAAAVFPYDLEGGLMLGDSGANLLGVQLALWTVSIAPLWLVSLFTLLLLWGHYYGEVFSFTRLIEENRWLSYLDRLWRPTPKR</sequence>